<evidence type="ECO:0000313" key="1">
    <source>
        <dbReference type="EMBL" id="NMM48700.1"/>
    </source>
</evidence>
<dbReference type="AlphaFoldDB" id="A0A848J2D1"/>
<gene>
    <name evidence="1" type="ORF">HH304_09840</name>
</gene>
<name>A0A848J2D1_9BACT</name>
<evidence type="ECO:0000313" key="2">
    <source>
        <dbReference type="Proteomes" id="UP000559010"/>
    </source>
</evidence>
<dbReference type="EMBL" id="JABBNU010000005">
    <property type="protein sequence ID" value="NMM48700.1"/>
    <property type="molecule type" value="Genomic_DNA"/>
</dbReference>
<proteinExistence type="predicted"/>
<comment type="caution">
    <text evidence="1">The sequence shown here is derived from an EMBL/GenBank/DDBJ whole genome shotgun (WGS) entry which is preliminary data.</text>
</comment>
<organism evidence="1 2">
    <name type="scientific">Marinigracilibium pacificum</name>
    <dbReference type="NCBI Taxonomy" id="2729599"/>
    <lineage>
        <taxon>Bacteria</taxon>
        <taxon>Pseudomonadati</taxon>
        <taxon>Bacteroidota</taxon>
        <taxon>Cytophagia</taxon>
        <taxon>Cytophagales</taxon>
        <taxon>Flammeovirgaceae</taxon>
        <taxon>Marinigracilibium</taxon>
    </lineage>
</organism>
<sequence length="72" mass="8011">MKNSIETKKSVLKKLIESENDVNTLERIGNILGADADSSSLKGGHSRRTLTQSGRLLSLRETDDYLSRRHGL</sequence>
<dbReference type="Proteomes" id="UP000559010">
    <property type="component" value="Unassembled WGS sequence"/>
</dbReference>
<reference evidence="1 2" key="1">
    <citation type="submission" date="2020-04" db="EMBL/GenBank/DDBJ databases">
        <title>Flammeovirgaceae bacterium KN852 isolated from deep sea.</title>
        <authorList>
            <person name="Zhang D.-C."/>
        </authorList>
    </citation>
    <scope>NUCLEOTIDE SEQUENCE [LARGE SCALE GENOMIC DNA]</scope>
    <source>
        <strain evidence="1 2">KN852</strain>
    </source>
</reference>
<dbReference type="RefSeq" id="WP_169680876.1">
    <property type="nucleotide sequence ID" value="NZ_JABBNU010000005.1"/>
</dbReference>
<keyword evidence="2" id="KW-1185">Reference proteome</keyword>
<protein>
    <submittedName>
        <fullName evidence="1">Uncharacterized protein</fullName>
    </submittedName>
</protein>
<accession>A0A848J2D1</accession>